<evidence type="ECO:0000313" key="2">
    <source>
        <dbReference type="EMBL" id="KAJ9150551.1"/>
    </source>
</evidence>
<feature type="compositionally biased region" description="Basic and acidic residues" evidence="1">
    <location>
        <begin position="541"/>
        <end position="560"/>
    </location>
</feature>
<feature type="compositionally biased region" description="Acidic residues" evidence="1">
    <location>
        <begin position="299"/>
        <end position="313"/>
    </location>
</feature>
<organism evidence="2 3">
    <name type="scientific">Coniochaeta hoffmannii</name>
    <dbReference type="NCBI Taxonomy" id="91930"/>
    <lineage>
        <taxon>Eukaryota</taxon>
        <taxon>Fungi</taxon>
        <taxon>Dikarya</taxon>
        <taxon>Ascomycota</taxon>
        <taxon>Pezizomycotina</taxon>
        <taxon>Sordariomycetes</taxon>
        <taxon>Sordariomycetidae</taxon>
        <taxon>Coniochaetales</taxon>
        <taxon>Coniochaetaceae</taxon>
        <taxon>Coniochaeta</taxon>
    </lineage>
</organism>
<dbReference type="AlphaFoldDB" id="A0AA38RIV1"/>
<reference evidence="2" key="1">
    <citation type="submission" date="2022-07" db="EMBL/GenBank/DDBJ databases">
        <title>Fungi with potential for degradation of polypropylene.</title>
        <authorList>
            <person name="Gostincar C."/>
        </authorList>
    </citation>
    <scope>NUCLEOTIDE SEQUENCE</scope>
    <source>
        <strain evidence="2">EXF-13287</strain>
    </source>
</reference>
<protein>
    <submittedName>
        <fullName evidence="2">Uncharacterized protein</fullName>
    </submittedName>
</protein>
<comment type="caution">
    <text evidence="2">The sequence shown here is derived from an EMBL/GenBank/DDBJ whole genome shotgun (WGS) entry which is preliminary data.</text>
</comment>
<feature type="region of interest" description="Disordered" evidence="1">
    <location>
        <begin position="272"/>
        <end position="323"/>
    </location>
</feature>
<dbReference type="EMBL" id="JANBVN010000070">
    <property type="protein sequence ID" value="KAJ9150551.1"/>
    <property type="molecule type" value="Genomic_DNA"/>
</dbReference>
<dbReference type="InterPro" id="IPR036514">
    <property type="entry name" value="SGNH_hydro_sf"/>
</dbReference>
<evidence type="ECO:0000313" key="3">
    <source>
        <dbReference type="Proteomes" id="UP001174691"/>
    </source>
</evidence>
<evidence type="ECO:0000256" key="1">
    <source>
        <dbReference type="SAM" id="MobiDB-lite"/>
    </source>
</evidence>
<name>A0AA38RIV1_9PEZI</name>
<feature type="region of interest" description="Disordered" evidence="1">
    <location>
        <begin position="521"/>
        <end position="578"/>
    </location>
</feature>
<dbReference type="Gene3D" id="3.40.50.1110">
    <property type="entry name" value="SGNH hydrolase"/>
    <property type="match status" value="1"/>
</dbReference>
<accession>A0AA38RIV1</accession>
<gene>
    <name evidence="2" type="ORF">NKR19_g5219</name>
</gene>
<proteinExistence type="predicted"/>
<keyword evidence="3" id="KW-1185">Reference proteome</keyword>
<sequence length="635" mass="70102">MINGRPYQQFKLRRRAIGSQEAFSLGSFVAFFSAKVLRGGPRAIVQLTTCLVLLALLLKLLPYRANYGGWIWQKVDTQKSLQEDDNSVPGGLRIVVFGENDVATPTRLQDRGVDGAAGRSWTELLCEELDCSSHISLVPTSDDPSHVVTSTKLYATSVEQALNLTFENYGPGLDYNFMLDQFPIVWKVNDLSKQVDEFLSMKKPKHSPAETLWVLSFGTWDIWSLATEPLSVSKAIVESIVDQIFLEVERLYASAMDDTSIAWSEPELAQSMLGGVSDGLPAPTPNTESGKPWIIERDPSEEDSLPGEEDNSAEPEPGPDPTKHFQILIPKLFDPSLTPGWHDARPKTPAVHSKAEQMRNAAALTERWNAKMWTAMAQWIRSDERRQEGVEVPRAGKTAAEIVNEKIAAARERQAQRQREKTGVIGGRNHALPPTPIKRREADVAPMSAKQADAARDMEEKDDVGLSQPQRDGILYDMNNYLQEVIAQRQLQISGLRDARQIGKLTVDGFNEVWTPCVGEVTGTSGVRANNAEAAPEEENGASREGDAPYERKRSEEPAIRGRAPTSPSSTPEPGEAAVSICEDPDEHLFYTGFTVSQRAVAAIARQAADMVRRNETLRAGWAGIRLPPLKWVGG</sequence>
<dbReference type="Proteomes" id="UP001174691">
    <property type="component" value="Unassembled WGS sequence"/>
</dbReference>